<keyword evidence="3" id="KW-1185">Reference proteome</keyword>
<protein>
    <submittedName>
        <fullName evidence="2">Mannitol dehydrogenase family protein</fullName>
    </submittedName>
</protein>
<organism evidence="2 3">
    <name type="scientific">Devosia oryzisoli</name>
    <dbReference type="NCBI Taxonomy" id="2774138"/>
    <lineage>
        <taxon>Bacteria</taxon>
        <taxon>Pseudomonadati</taxon>
        <taxon>Pseudomonadota</taxon>
        <taxon>Alphaproteobacteria</taxon>
        <taxon>Hyphomicrobiales</taxon>
        <taxon>Devosiaceae</taxon>
        <taxon>Devosia</taxon>
    </lineage>
</organism>
<comment type="caution">
    <text evidence="2">The sequence shown here is derived from an EMBL/GenBank/DDBJ whole genome shotgun (WGS) entry which is preliminary data.</text>
</comment>
<dbReference type="InterPro" id="IPR013118">
    <property type="entry name" value="Mannitol_DH_C"/>
</dbReference>
<gene>
    <name evidence="2" type="ORF">IC608_14495</name>
</gene>
<dbReference type="AlphaFoldDB" id="A0A927FUS1"/>
<dbReference type="GO" id="GO:0016491">
    <property type="term" value="F:oxidoreductase activity"/>
    <property type="evidence" value="ECO:0007669"/>
    <property type="project" value="InterPro"/>
</dbReference>
<accession>A0A927FUS1</accession>
<reference evidence="2" key="1">
    <citation type="submission" date="2020-09" db="EMBL/GenBank/DDBJ databases">
        <title>Genome seq and assembly of Devosia sp.</title>
        <authorList>
            <person name="Chhetri G."/>
        </authorList>
    </citation>
    <scope>NUCLEOTIDE SEQUENCE</scope>
    <source>
        <strain evidence="2">PTR5</strain>
    </source>
</reference>
<dbReference type="Pfam" id="PF08125">
    <property type="entry name" value="Mannitol_dh_C"/>
    <property type="match status" value="1"/>
</dbReference>
<dbReference type="InterPro" id="IPR008927">
    <property type="entry name" value="6-PGluconate_DH-like_C_sf"/>
</dbReference>
<dbReference type="Proteomes" id="UP000654108">
    <property type="component" value="Unassembled WGS sequence"/>
</dbReference>
<feature type="domain" description="Mannitol dehydrogenase C-terminal" evidence="1">
    <location>
        <begin position="3"/>
        <end position="55"/>
    </location>
</feature>
<name>A0A927FUS1_9HYPH</name>
<dbReference type="SUPFAM" id="SSF48179">
    <property type="entry name" value="6-phosphogluconate dehydrogenase C-terminal domain-like"/>
    <property type="match status" value="1"/>
</dbReference>
<feature type="non-terminal residue" evidence="2">
    <location>
        <position position="1"/>
    </location>
</feature>
<evidence type="ECO:0000259" key="1">
    <source>
        <dbReference type="Pfam" id="PF08125"/>
    </source>
</evidence>
<sequence length="71" mass="7877">TVIAPNDPSWDRLTTQAKKAQEHPQAWLEMTDIYGELAGNTAFINAFSRSLTTLWEIGTPATLKRYLAAAL</sequence>
<proteinExistence type="predicted"/>
<dbReference type="EMBL" id="JACYFU010000004">
    <property type="protein sequence ID" value="MBD8066680.1"/>
    <property type="molecule type" value="Genomic_DNA"/>
</dbReference>
<evidence type="ECO:0000313" key="2">
    <source>
        <dbReference type="EMBL" id="MBD8066680.1"/>
    </source>
</evidence>
<evidence type="ECO:0000313" key="3">
    <source>
        <dbReference type="Proteomes" id="UP000654108"/>
    </source>
</evidence>